<feature type="region of interest" description="Disordered" evidence="6">
    <location>
        <begin position="720"/>
        <end position="765"/>
    </location>
</feature>
<accession>A0A9P4XPM3</accession>
<dbReference type="InterPro" id="IPR006876">
    <property type="entry name" value="LMBR1-like_membr_prot"/>
</dbReference>
<feature type="transmembrane region" description="Helical" evidence="7">
    <location>
        <begin position="160"/>
        <end position="180"/>
    </location>
</feature>
<feature type="transmembrane region" description="Helical" evidence="7">
    <location>
        <begin position="476"/>
        <end position="496"/>
    </location>
</feature>
<protein>
    <submittedName>
        <fullName evidence="8">LMBR1 domain-containing protein 2</fullName>
    </submittedName>
</protein>
<feature type="region of interest" description="Disordered" evidence="6">
    <location>
        <begin position="653"/>
        <end position="692"/>
    </location>
</feature>
<evidence type="ECO:0000256" key="1">
    <source>
        <dbReference type="ARBA" id="ARBA00004141"/>
    </source>
</evidence>
<organism evidence="8 9">
    <name type="scientific">Trichoderma lentiforme</name>
    <dbReference type="NCBI Taxonomy" id="1567552"/>
    <lineage>
        <taxon>Eukaryota</taxon>
        <taxon>Fungi</taxon>
        <taxon>Dikarya</taxon>
        <taxon>Ascomycota</taxon>
        <taxon>Pezizomycotina</taxon>
        <taxon>Sordariomycetes</taxon>
        <taxon>Hypocreomycetidae</taxon>
        <taxon>Hypocreales</taxon>
        <taxon>Hypocreaceae</taxon>
        <taxon>Trichoderma</taxon>
    </lineage>
</organism>
<gene>
    <name evidence="8" type="ORF">CFAM422_002192</name>
</gene>
<dbReference type="EMBL" id="QLNT01000003">
    <property type="protein sequence ID" value="KAF3075593.1"/>
    <property type="molecule type" value="Genomic_DNA"/>
</dbReference>
<feature type="transmembrane region" description="Helical" evidence="7">
    <location>
        <begin position="570"/>
        <end position="587"/>
    </location>
</feature>
<evidence type="ECO:0000256" key="4">
    <source>
        <dbReference type="ARBA" id="ARBA00022989"/>
    </source>
</evidence>
<feature type="transmembrane region" description="Helical" evidence="7">
    <location>
        <begin position="420"/>
        <end position="446"/>
    </location>
</feature>
<comment type="subcellular location">
    <subcellularLocation>
        <location evidence="1">Membrane</location>
        <topology evidence="1">Multi-pass membrane protein</topology>
    </subcellularLocation>
</comment>
<feature type="compositionally biased region" description="Polar residues" evidence="6">
    <location>
        <begin position="657"/>
        <end position="682"/>
    </location>
</feature>
<feature type="transmembrane region" description="Helical" evidence="7">
    <location>
        <begin position="77"/>
        <end position="98"/>
    </location>
</feature>
<dbReference type="Proteomes" id="UP000801864">
    <property type="component" value="Unassembled WGS sequence"/>
</dbReference>
<feature type="transmembrane region" description="Helical" evidence="7">
    <location>
        <begin position="230"/>
        <end position="254"/>
    </location>
</feature>
<evidence type="ECO:0000313" key="8">
    <source>
        <dbReference type="EMBL" id="KAF3075593.1"/>
    </source>
</evidence>
<evidence type="ECO:0000256" key="7">
    <source>
        <dbReference type="SAM" id="Phobius"/>
    </source>
</evidence>
<dbReference type="GO" id="GO:0016020">
    <property type="term" value="C:membrane"/>
    <property type="evidence" value="ECO:0007669"/>
    <property type="project" value="UniProtKB-SubCell"/>
</dbReference>
<dbReference type="AlphaFoldDB" id="A0A9P4XPM3"/>
<feature type="compositionally biased region" description="Gly residues" evidence="6">
    <location>
        <begin position="754"/>
        <end position="765"/>
    </location>
</feature>
<keyword evidence="5 7" id="KW-0472">Membrane</keyword>
<reference evidence="8 9" key="1">
    <citation type="submission" date="2018-06" db="EMBL/GenBank/DDBJ databases">
        <title>Genome analysis of cellulolytic fungus Trichoderma lentiforme CFAM-422.</title>
        <authorList>
            <person name="Steindorff A.S."/>
            <person name="Formighieri E.F."/>
            <person name="Midorikawa G.E.O."/>
            <person name="Tamietti M.S."/>
            <person name="Ramos E.Z."/>
            <person name="Silva A.S."/>
            <person name="Bon E.P.S."/>
            <person name="Mendes T.D."/>
            <person name="Damaso M.C.T."/>
            <person name="Favaro L.C.L."/>
        </authorList>
    </citation>
    <scope>NUCLEOTIDE SEQUENCE [LARGE SCALE GENOMIC DNA]</scope>
    <source>
        <strain evidence="8 9">CFAM-422</strain>
    </source>
</reference>
<evidence type="ECO:0000256" key="2">
    <source>
        <dbReference type="ARBA" id="ARBA00010487"/>
    </source>
</evidence>
<feature type="transmembrane region" description="Helical" evidence="7">
    <location>
        <begin position="110"/>
        <end position="131"/>
    </location>
</feature>
<name>A0A9P4XPM3_9HYPO</name>
<keyword evidence="3 7" id="KW-0812">Transmembrane</keyword>
<feature type="compositionally biased region" description="Low complexity" evidence="6">
    <location>
        <begin position="738"/>
        <end position="747"/>
    </location>
</feature>
<sequence>CVDINRTCPYKITQHSGGLSIVLRALQQSLFQRRNALQLRRRLLSCSITSVIRERIWRSPLNPLFAMPEIASSPTPVGSFVFSSFALLLVSLAVLLILRHYLPLRTTPAFYIVPIFFALWLPSILVLLVPIDLASSAITDDVASRGIWLPQRVVLVLWRITYWLTFCLTWFILPILAEYSDTGYREPYDKFMYSLRANAQFYAMILGAGIIGLVYIFASYEFSFEALKALIMALSYCWGLILAIYLMGHGLVAIPRHLLRSGSISGRLRRLQIQAPRVYEKMEDSLTGVEEVEQQVSELGRRKTGSAAAFQDWIEELQEIANIPESQPRSGLLDSTAPAQAVPHVITEKYLADLTRKLVRARHSRSQYVGEWNRLVQEAANLQTILDSVASQKLDFGNVSPHAEFWDRVKILTPYSRFVLYYYVLPYTRMAFGGLLALASACIVWSEIVKFPFPKLSIIRVSVVHHWVGDKAQVGFAGQVISAFWICYMCAAALSSMTGIKVWRGRALVRRNTGHEAAFWFAGQVAKLSVPLSYNFLTFLSAEVYQKTIFYNFLGQYVDVTPLGKWFDNLFPIALVVPVLAATFGLYGKVKRIFTGVDIIEDEEDNPTGYGTGNWREGRDLIARELGGSTQRRSGTAANGASSRAAPILSIPAIQDSAATPSRSPLRSPVSNNRRLGQTQPRFTDEPPEDDNIFTIIGHRMKNTVDSFETPQWFSDLGQGIKKPKWMGGNDDQPANAGSGSNNNDSGTDIRRWFGGGGGDSHIRI</sequence>
<dbReference type="Pfam" id="PF04791">
    <property type="entry name" value="LMBR1"/>
    <property type="match status" value="1"/>
</dbReference>
<keyword evidence="4 7" id="KW-1133">Transmembrane helix</keyword>
<evidence type="ECO:0000256" key="3">
    <source>
        <dbReference type="ARBA" id="ARBA00022692"/>
    </source>
</evidence>
<dbReference type="PANTHER" id="PTHR21355">
    <property type="entry name" value="G-PROTEIN COUPLED RECEPTOR-ASSOCIATED PROTEIN LMBRD2"/>
    <property type="match status" value="1"/>
</dbReference>
<evidence type="ECO:0000256" key="6">
    <source>
        <dbReference type="SAM" id="MobiDB-lite"/>
    </source>
</evidence>
<dbReference type="PANTHER" id="PTHR21355:SF0">
    <property type="entry name" value="G-PROTEIN COUPLED RECEPTOR-ASSOCIATED PROTEIN LMBRD2"/>
    <property type="match status" value="1"/>
</dbReference>
<evidence type="ECO:0000256" key="5">
    <source>
        <dbReference type="ARBA" id="ARBA00023136"/>
    </source>
</evidence>
<feature type="transmembrane region" description="Helical" evidence="7">
    <location>
        <begin position="201"/>
        <end position="218"/>
    </location>
</feature>
<feature type="transmembrane region" description="Helical" evidence="7">
    <location>
        <begin position="517"/>
        <end position="537"/>
    </location>
</feature>
<dbReference type="InterPro" id="IPR051584">
    <property type="entry name" value="GPCR-associated_LMBR1"/>
</dbReference>
<keyword evidence="9" id="KW-1185">Reference proteome</keyword>
<comment type="similarity">
    <text evidence="2">Belongs to the LIMR family.</text>
</comment>
<feature type="non-terminal residue" evidence="8">
    <location>
        <position position="765"/>
    </location>
</feature>
<evidence type="ECO:0000313" key="9">
    <source>
        <dbReference type="Proteomes" id="UP000801864"/>
    </source>
</evidence>
<proteinExistence type="inferred from homology"/>
<comment type="caution">
    <text evidence="8">The sequence shown here is derived from an EMBL/GenBank/DDBJ whole genome shotgun (WGS) entry which is preliminary data.</text>
</comment>